<organism evidence="1 2">
    <name type="scientific">Gordonia jinhuaensis</name>
    <dbReference type="NCBI Taxonomy" id="1517702"/>
    <lineage>
        <taxon>Bacteria</taxon>
        <taxon>Bacillati</taxon>
        <taxon>Actinomycetota</taxon>
        <taxon>Actinomycetes</taxon>
        <taxon>Mycobacteriales</taxon>
        <taxon>Gordoniaceae</taxon>
        <taxon>Gordonia</taxon>
    </lineage>
</organism>
<reference evidence="1" key="1">
    <citation type="journal article" date="2014" name="Int. J. Syst. Evol. Microbiol.">
        <title>Complete genome sequence of Corynebacterium casei LMG S-19264T (=DSM 44701T), isolated from a smear-ripened cheese.</title>
        <authorList>
            <consortium name="US DOE Joint Genome Institute (JGI-PGF)"/>
            <person name="Walter F."/>
            <person name="Albersmeier A."/>
            <person name="Kalinowski J."/>
            <person name="Ruckert C."/>
        </authorList>
    </citation>
    <scope>NUCLEOTIDE SEQUENCE</scope>
    <source>
        <strain evidence="1">CGMCC 1.12827</strain>
    </source>
</reference>
<proteinExistence type="predicted"/>
<accession>A0A916TJK4</accession>
<dbReference type="AlphaFoldDB" id="A0A916TJK4"/>
<comment type="caution">
    <text evidence="1">The sequence shown here is derived from an EMBL/GenBank/DDBJ whole genome shotgun (WGS) entry which is preliminary data.</text>
</comment>
<dbReference type="RefSeq" id="WP_188588869.1">
    <property type="nucleotide sequence ID" value="NZ_BMGC01000061.1"/>
</dbReference>
<name>A0A916TJK4_9ACTN</name>
<dbReference type="EMBL" id="BMGC01000061">
    <property type="protein sequence ID" value="GGB47633.1"/>
    <property type="molecule type" value="Genomic_DNA"/>
</dbReference>
<keyword evidence="2" id="KW-1185">Reference proteome</keyword>
<evidence type="ECO:0000313" key="1">
    <source>
        <dbReference type="EMBL" id="GGB47633.1"/>
    </source>
</evidence>
<dbReference type="Proteomes" id="UP000621454">
    <property type="component" value="Unassembled WGS sequence"/>
</dbReference>
<evidence type="ECO:0000313" key="2">
    <source>
        <dbReference type="Proteomes" id="UP000621454"/>
    </source>
</evidence>
<sequence>MKASSGAARLGKTNYTVVDRGVRTWAQDYAGQLGCAYAIPARMEIEAAQHYSPWTRATVEPRFRIDNIHGVDLAVLEPMISWRISRCRRYICNTYFDTAPLRQRTWTRTAFTVTICYDQPVLSASRSTIGFTGTISLDLMPGENTVGFHGIVCSDGTGDFDIGIPT</sequence>
<reference evidence="1" key="2">
    <citation type="submission" date="2020-09" db="EMBL/GenBank/DDBJ databases">
        <authorList>
            <person name="Sun Q."/>
            <person name="Zhou Y."/>
        </authorList>
    </citation>
    <scope>NUCLEOTIDE SEQUENCE</scope>
    <source>
        <strain evidence="1">CGMCC 1.12827</strain>
    </source>
</reference>
<gene>
    <name evidence="1" type="ORF">GCM10011489_38570</name>
</gene>
<protein>
    <submittedName>
        <fullName evidence="1">Uncharacterized protein</fullName>
    </submittedName>
</protein>